<keyword evidence="2" id="KW-1185">Reference proteome</keyword>
<dbReference type="VEuPathDB" id="MicrosporidiaDB:AAJ76_114000921"/>
<name>A0A0F9W8U7_9MICR</name>
<dbReference type="AlphaFoldDB" id="A0A0F9W8U7"/>
<organism evidence="1 2">
    <name type="scientific">Vairimorpha ceranae</name>
    <dbReference type="NCBI Taxonomy" id="40302"/>
    <lineage>
        <taxon>Eukaryota</taxon>
        <taxon>Fungi</taxon>
        <taxon>Fungi incertae sedis</taxon>
        <taxon>Microsporidia</taxon>
        <taxon>Nosematidae</taxon>
        <taxon>Vairimorpha</taxon>
    </lineage>
</organism>
<gene>
    <name evidence="1" type="ORF">AAJ76_114000921</name>
</gene>
<dbReference type="RefSeq" id="XP_024329868.1">
    <property type="nucleotide sequence ID" value="XM_024473804.1"/>
</dbReference>
<dbReference type="Proteomes" id="UP000034350">
    <property type="component" value="Unassembled WGS sequence"/>
</dbReference>
<accession>A0A0F9W8U7</accession>
<sequence>MIENNPEGSYASRFKKWSREKSVKNQKIRVAKNENLKGCDKYSRGKFLDPGVIVGVGLKDSYIVGLDNGRYVKKRYYYLKGLGTKELLRAGD</sequence>
<evidence type="ECO:0000313" key="1">
    <source>
        <dbReference type="EMBL" id="KKO74126.1"/>
    </source>
</evidence>
<dbReference type="OrthoDB" id="2194712at2759"/>
<protein>
    <submittedName>
        <fullName evidence="1">Uncharacterized protein</fullName>
    </submittedName>
</protein>
<dbReference type="GeneID" id="36318701"/>
<dbReference type="EMBL" id="JPQZ01000114">
    <property type="protein sequence ID" value="KKO74126.1"/>
    <property type="molecule type" value="Genomic_DNA"/>
</dbReference>
<comment type="caution">
    <text evidence="1">The sequence shown here is derived from an EMBL/GenBank/DDBJ whole genome shotgun (WGS) entry which is preliminary data.</text>
</comment>
<reference evidence="1 2" key="1">
    <citation type="journal article" date="2015" name="Environ. Microbiol.">
        <title>Genome analyses suggest the presence of polyploidy and recent human-driven expansions in eight global populations of the honeybee pathogen Nosema ceranae.</title>
        <authorList>
            <person name="Pelin A."/>
            <person name="Selman M."/>
            <person name="Aris-Brosou S."/>
            <person name="Farinelli L."/>
            <person name="Corradi N."/>
        </authorList>
    </citation>
    <scope>NUCLEOTIDE SEQUENCE [LARGE SCALE GENOMIC DNA]</scope>
    <source>
        <strain evidence="1 2">PA08 1199</strain>
    </source>
</reference>
<proteinExistence type="predicted"/>
<evidence type="ECO:0000313" key="2">
    <source>
        <dbReference type="Proteomes" id="UP000034350"/>
    </source>
</evidence>